<sequence>METYHGSVKIQPCPSVHLESAKRVLRIFSDPKLSFEQVQSRFPYFLTLSDLHQDALLTMQAGFGYSLAVHMMGDNAVAHHEFPEIKLCDMLVQRMYLRCLDDTPWTQHVPDRYFKTAEVTVRTHLPSGVYPPEWPVLHNVRDDLLTRVPCRSETAR</sequence>
<dbReference type="STRING" id="4795.A0A225V9E5"/>
<proteinExistence type="predicted"/>
<keyword evidence="2" id="KW-1185">Reference proteome</keyword>
<comment type="caution">
    <text evidence="1">The sequence shown here is derived from an EMBL/GenBank/DDBJ whole genome shotgun (WGS) entry which is preliminary data.</text>
</comment>
<organism evidence="1 2">
    <name type="scientific">Phytophthora megakarya</name>
    <dbReference type="NCBI Taxonomy" id="4795"/>
    <lineage>
        <taxon>Eukaryota</taxon>
        <taxon>Sar</taxon>
        <taxon>Stramenopiles</taxon>
        <taxon>Oomycota</taxon>
        <taxon>Peronosporomycetes</taxon>
        <taxon>Peronosporales</taxon>
        <taxon>Peronosporaceae</taxon>
        <taxon>Phytophthora</taxon>
    </lineage>
</organism>
<dbReference type="EMBL" id="NBNE01006878">
    <property type="protein sequence ID" value="OWZ01407.1"/>
    <property type="molecule type" value="Genomic_DNA"/>
</dbReference>
<dbReference type="AlphaFoldDB" id="A0A225V9E5"/>
<dbReference type="Proteomes" id="UP000198211">
    <property type="component" value="Unassembled WGS sequence"/>
</dbReference>
<evidence type="ECO:0000313" key="1">
    <source>
        <dbReference type="EMBL" id="OWZ01407.1"/>
    </source>
</evidence>
<gene>
    <name evidence="1" type="ORF">PHMEG_00027213</name>
</gene>
<name>A0A225V9E5_9STRA</name>
<protein>
    <submittedName>
        <fullName evidence="1">Uncharacterized protein</fullName>
    </submittedName>
</protein>
<reference evidence="2" key="1">
    <citation type="submission" date="2017-03" db="EMBL/GenBank/DDBJ databases">
        <title>Phytopthora megakarya and P. palmivora, two closely related causual agents of cacao black pod achieved similar genome size and gene model numbers by different mechanisms.</title>
        <authorList>
            <person name="Ali S."/>
            <person name="Shao J."/>
            <person name="Larry D.J."/>
            <person name="Kronmiller B."/>
            <person name="Shen D."/>
            <person name="Strem M.D."/>
            <person name="Melnick R.L."/>
            <person name="Guiltinan M.J."/>
            <person name="Tyler B.M."/>
            <person name="Meinhardt L.W."/>
            <person name="Bailey B.A."/>
        </authorList>
    </citation>
    <scope>NUCLEOTIDE SEQUENCE [LARGE SCALE GENOMIC DNA]</scope>
    <source>
        <strain evidence="2">zdho120</strain>
    </source>
</reference>
<evidence type="ECO:0000313" key="2">
    <source>
        <dbReference type="Proteomes" id="UP000198211"/>
    </source>
</evidence>
<accession>A0A225V9E5</accession>